<protein>
    <submittedName>
        <fullName evidence="1">Uncharacterized protein</fullName>
    </submittedName>
</protein>
<comment type="caution">
    <text evidence="1">The sequence shown here is derived from an EMBL/GenBank/DDBJ whole genome shotgun (WGS) entry which is preliminary data.</text>
</comment>
<organism evidence="1 2">
    <name type="scientific">Rotaria sordida</name>
    <dbReference type="NCBI Taxonomy" id="392033"/>
    <lineage>
        <taxon>Eukaryota</taxon>
        <taxon>Metazoa</taxon>
        <taxon>Spiralia</taxon>
        <taxon>Gnathifera</taxon>
        <taxon>Rotifera</taxon>
        <taxon>Eurotatoria</taxon>
        <taxon>Bdelloidea</taxon>
        <taxon>Philodinida</taxon>
        <taxon>Philodinidae</taxon>
        <taxon>Rotaria</taxon>
    </lineage>
</organism>
<name>A0A814RGW1_9BILA</name>
<reference evidence="1" key="1">
    <citation type="submission" date="2021-02" db="EMBL/GenBank/DDBJ databases">
        <authorList>
            <person name="Nowell W R."/>
        </authorList>
    </citation>
    <scope>NUCLEOTIDE SEQUENCE</scope>
</reference>
<dbReference type="EMBL" id="CAJNOT010001038">
    <property type="protein sequence ID" value="CAF1133387.1"/>
    <property type="molecule type" value="Genomic_DNA"/>
</dbReference>
<dbReference type="AlphaFoldDB" id="A0A814RGW1"/>
<gene>
    <name evidence="1" type="ORF">ZHD862_LOCUS19257</name>
</gene>
<evidence type="ECO:0000313" key="1">
    <source>
        <dbReference type="EMBL" id="CAF1133387.1"/>
    </source>
</evidence>
<dbReference type="Gene3D" id="3.10.10.10">
    <property type="entry name" value="HIV Type 1 Reverse Transcriptase, subunit A, domain 1"/>
    <property type="match status" value="1"/>
</dbReference>
<dbReference type="Proteomes" id="UP000663864">
    <property type="component" value="Unassembled WGS sequence"/>
</dbReference>
<sequence length="131" mass="15347">MSNEVQMRTSIEQTQFELIPFEQQPTRKKCTSSKQEEMYKIIQELLHFGLIRPSDSPYAAPALLGDVPNLKCFHLSCNYETFYYDELILSLLYRMSNLEELDELELSGESLYSDSLQQYFSHARISYDLVI</sequence>
<evidence type="ECO:0000313" key="2">
    <source>
        <dbReference type="Proteomes" id="UP000663864"/>
    </source>
</evidence>
<proteinExistence type="predicted"/>
<accession>A0A814RGW1</accession>